<gene>
    <name evidence="6" type="ORF">BA724_00660</name>
</gene>
<dbReference type="EMBL" id="MAMP01000001">
    <property type="protein sequence ID" value="OES46602.1"/>
    <property type="molecule type" value="Genomic_DNA"/>
</dbReference>
<feature type="binding site" evidence="4">
    <location>
        <position position="64"/>
    </location>
    <ligand>
        <name>Zn(2+)</name>
        <dbReference type="ChEBI" id="CHEBI:29105"/>
        <label>1</label>
        <note>catalytic</note>
    </ligand>
</feature>
<dbReference type="PANTHER" id="PTHR11647:SF1">
    <property type="entry name" value="COLLAPSIN RESPONSE MEDIATOR PROTEIN"/>
    <property type="match status" value="1"/>
</dbReference>
<evidence type="ECO:0000313" key="7">
    <source>
        <dbReference type="Proteomes" id="UP000095658"/>
    </source>
</evidence>
<sequence>MLTLMKNGEVYAPEYRGKKDLLLAGGKIMEIKEDIDLSGTSLSVHEIDAEGKLIVPGFIDSHVHLIGGGGEGGFKTRTPEISLTDATLSGITTLVGVLGTDGTTRRMESLLAKAHALEEEGVTCFVHTGSYQIPVKTLTGSIESDLIFIDKIIGVGEIAISDHRSSQPTFNELAKIAAAARNGGMLSGKAGVLEIHVGDSADKLRLLEELAAKTDIPIHHFHPTHMNRNRELFNAGIQYALNGGYVDFTTSSAGQSRKKEKEKVKCSKALRLMLEKKVSISAITFSSDGQGSLPLFHSDGEYAGLQVGKVESLYAEVKDAVQIEDIPLETALRVITSNPAKILKLHAKGTIEKEKDADLVLLEKENLMIHSVLAKGRVMVENKIPIVKGIFE</sequence>
<dbReference type="GO" id="GO:0006508">
    <property type="term" value="P:proteolysis"/>
    <property type="evidence" value="ECO:0007669"/>
    <property type="project" value="UniProtKB-KW"/>
</dbReference>
<feature type="binding site" evidence="3">
    <location>
        <position position="100"/>
    </location>
    <ligand>
        <name>substrate</name>
    </ligand>
</feature>
<feature type="active site" description="Proton acceptor" evidence="2">
    <location>
        <position position="288"/>
    </location>
</feature>
<dbReference type="Gene3D" id="2.30.40.10">
    <property type="entry name" value="Urease, subunit C, domain 1"/>
    <property type="match status" value="1"/>
</dbReference>
<dbReference type="Pfam" id="PF01979">
    <property type="entry name" value="Amidohydro_1"/>
    <property type="match status" value="1"/>
</dbReference>
<evidence type="ECO:0000259" key="5">
    <source>
        <dbReference type="Pfam" id="PF01979"/>
    </source>
</evidence>
<feature type="binding site" evidence="3">
    <location>
        <position position="164"/>
    </location>
    <ligand>
        <name>substrate</name>
    </ligand>
</feature>
<evidence type="ECO:0000256" key="3">
    <source>
        <dbReference type="PIRSR" id="PIRSR001238-2"/>
    </source>
</evidence>
<evidence type="ECO:0000256" key="2">
    <source>
        <dbReference type="PIRSR" id="PIRSR001238-1"/>
    </source>
</evidence>
<feature type="domain" description="Amidohydrolase-related" evidence="5">
    <location>
        <begin position="54"/>
        <end position="378"/>
    </location>
</feature>
<comment type="caution">
    <text evidence="6">The sequence shown here is derived from an EMBL/GenBank/DDBJ whole genome shotgun (WGS) entry which is preliminary data.</text>
</comment>
<feature type="binding site" evidence="3">
    <location>
        <position position="292"/>
    </location>
    <ligand>
        <name>substrate</name>
    </ligand>
</feature>
<dbReference type="PIRSF" id="PIRSF001238">
    <property type="entry name" value="IadA"/>
    <property type="match status" value="1"/>
</dbReference>
<dbReference type="Proteomes" id="UP000095658">
    <property type="component" value="Unassembled WGS sequence"/>
</dbReference>
<feature type="binding site" evidence="4">
    <location>
        <position position="62"/>
    </location>
    <ligand>
        <name>Zn(2+)</name>
        <dbReference type="ChEBI" id="CHEBI:29105"/>
        <label>1</label>
        <note>catalytic</note>
    </ligand>
</feature>
<keyword evidence="7" id="KW-1185">Reference proteome</keyword>
<dbReference type="InterPro" id="IPR011059">
    <property type="entry name" value="Metal-dep_hydrolase_composite"/>
</dbReference>
<comment type="PTM">
    <text evidence="1">Carboxylation allows a single lysine to coordinate two zinc ions.</text>
</comment>
<dbReference type="RefSeq" id="WP_069936767.1">
    <property type="nucleotide sequence ID" value="NZ_MAMP01000001.1"/>
</dbReference>
<keyword evidence="1" id="KW-0645">Protease</keyword>
<keyword evidence="1" id="KW-0482">Metalloprotease</keyword>
<name>A0A1E7DU47_9BACI</name>
<comment type="function">
    <text evidence="1">Catalyzes the hydrolytic cleavage of a subset of L-isoaspartyl (L-beta-aspartyl) dipeptides. Used to degrade proteins damaged by L-isoaspartyl residues formation.</text>
</comment>
<comment type="subcellular location">
    <subcellularLocation>
        <location evidence="1">Cytoplasm</location>
    </subcellularLocation>
</comment>
<proteinExistence type="inferred from homology"/>
<evidence type="ECO:0000313" key="6">
    <source>
        <dbReference type="EMBL" id="OES46602.1"/>
    </source>
</evidence>
<dbReference type="InterPro" id="IPR050378">
    <property type="entry name" value="Metallo-dep_Hydrolases_sf"/>
</dbReference>
<feature type="binding site" evidence="3">
    <location>
        <begin position="69"/>
        <end position="71"/>
    </location>
    <ligand>
        <name>substrate</name>
    </ligand>
</feature>
<dbReference type="AlphaFoldDB" id="A0A1E7DU47"/>
<feature type="binding site" evidence="4">
    <location>
        <position position="225"/>
    </location>
    <ligand>
        <name>Zn(2+)</name>
        <dbReference type="ChEBI" id="CHEBI:29105"/>
        <label>2</label>
        <note>catalytic</note>
    </ligand>
</feature>
<dbReference type="OrthoDB" id="9775607at2"/>
<dbReference type="GO" id="GO:0008798">
    <property type="term" value="F:beta-aspartyl-peptidase activity"/>
    <property type="evidence" value="ECO:0007669"/>
    <property type="project" value="InterPro"/>
</dbReference>
<dbReference type="GO" id="GO:0016810">
    <property type="term" value="F:hydrolase activity, acting on carbon-nitrogen (but not peptide) bonds"/>
    <property type="evidence" value="ECO:0007669"/>
    <property type="project" value="InterPro"/>
</dbReference>
<keyword evidence="1 4" id="KW-0862">Zinc</keyword>
<dbReference type="STRING" id="1714016.BA724_00660"/>
<dbReference type="Gene3D" id="3.20.20.140">
    <property type="entry name" value="Metal-dependent hydrolases"/>
    <property type="match status" value="1"/>
</dbReference>
<feature type="binding site" evidence="3">
    <location>
        <position position="228"/>
    </location>
    <ligand>
        <name>substrate</name>
    </ligand>
</feature>
<comment type="similarity">
    <text evidence="1">Belongs to the peptidase M38 family.</text>
</comment>
<comment type="cofactor">
    <cofactor evidence="1 4">
        <name>Zn(2+)</name>
        <dbReference type="ChEBI" id="CHEBI:29105"/>
    </cofactor>
    <text evidence="1 4">Binds 2 Zn(2+) ions per subunit.</text>
</comment>
<dbReference type="SUPFAM" id="SSF51338">
    <property type="entry name" value="Composite domain of metallo-dependent hydrolases"/>
    <property type="match status" value="1"/>
</dbReference>
<dbReference type="GO" id="GO:0046872">
    <property type="term" value="F:metal ion binding"/>
    <property type="evidence" value="ECO:0007669"/>
    <property type="project" value="UniProtKB-KW"/>
</dbReference>
<dbReference type="GO" id="GO:0008237">
    <property type="term" value="F:metallopeptidase activity"/>
    <property type="evidence" value="ECO:0007669"/>
    <property type="project" value="UniProtKB-KW"/>
</dbReference>
<protein>
    <recommendedName>
        <fullName evidence="1">Isoaspartyl dipeptidase</fullName>
        <ecNumber evidence="1">3.4.19.-</ecNumber>
    </recommendedName>
</protein>
<dbReference type="InterPro" id="IPR032466">
    <property type="entry name" value="Metal_Hydrolase"/>
</dbReference>
<feature type="binding site" evidence="3">
    <location>
        <position position="131"/>
    </location>
    <ligand>
        <name>substrate</name>
    </ligand>
</feature>
<feature type="binding site" evidence="4">
    <location>
        <position position="196"/>
    </location>
    <ligand>
        <name>Zn(2+)</name>
        <dbReference type="ChEBI" id="CHEBI:29105"/>
        <label>2</label>
        <note>catalytic</note>
    </ligand>
</feature>
<dbReference type="GO" id="GO:0005737">
    <property type="term" value="C:cytoplasm"/>
    <property type="evidence" value="ECO:0007669"/>
    <property type="project" value="UniProtKB-SubCell"/>
</dbReference>
<dbReference type="InterPro" id="IPR010229">
    <property type="entry name" value="Pept_M38_dipep"/>
</dbReference>
<dbReference type="SUPFAM" id="SSF51556">
    <property type="entry name" value="Metallo-dependent hydrolases"/>
    <property type="match status" value="1"/>
</dbReference>
<accession>A0A1E7DU47</accession>
<keyword evidence="1" id="KW-0378">Hydrolase</keyword>
<dbReference type="NCBIfam" id="TIGR01975">
    <property type="entry name" value="isoAsp_dipep"/>
    <property type="match status" value="1"/>
</dbReference>
<keyword evidence="1 4" id="KW-0479">Metal-binding</keyword>
<evidence type="ECO:0000256" key="4">
    <source>
        <dbReference type="PIRSR" id="PIRSR001238-3"/>
    </source>
</evidence>
<organism evidence="6 7">
    <name type="scientific">Domibacillus iocasae</name>
    <dbReference type="NCBI Taxonomy" id="1714016"/>
    <lineage>
        <taxon>Bacteria</taxon>
        <taxon>Bacillati</taxon>
        <taxon>Bacillota</taxon>
        <taxon>Bacilli</taxon>
        <taxon>Bacillales</taxon>
        <taxon>Bacillaceae</taxon>
        <taxon>Domibacillus</taxon>
    </lineage>
</organism>
<dbReference type="PANTHER" id="PTHR11647">
    <property type="entry name" value="HYDRANTOINASE/DIHYDROPYRIMIDINASE FAMILY MEMBER"/>
    <property type="match status" value="1"/>
</dbReference>
<evidence type="ECO:0000256" key="1">
    <source>
        <dbReference type="PIRNR" id="PIRNR001238"/>
    </source>
</evidence>
<dbReference type="EC" id="3.4.19.-" evidence="1"/>
<reference evidence="6 7" key="1">
    <citation type="submission" date="2016-06" db="EMBL/GenBank/DDBJ databases">
        <title>Domibacillus iocasae genome sequencing.</title>
        <authorList>
            <person name="Verma A."/>
            <person name="Pal Y."/>
            <person name="Ojha A.K."/>
            <person name="Krishnamurthi S."/>
        </authorList>
    </citation>
    <scope>NUCLEOTIDE SEQUENCE [LARGE SCALE GENOMIC DNA]</scope>
    <source>
        <strain evidence="6 7">DSM 29979</strain>
    </source>
</reference>
<feature type="binding site" evidence="4">
    <location>
        <position position="288"/>
    </location>
    <ligand>
        <name>Zn(2+)</name>
        <dbReference type="ChEBI" id="CHEBI:29105"/>
        <label>1</label>
        <note>catalytic</note>
    </ligand>
</feature>
<dbReference type="InterPro" id="IPR006680">
    <property type="entry name" value="Amidohydro-rel"/>
</dbReference>